<dbReference type="Proteomes" id="UP000682733">
    <property type="component" value="Unassembled WGS sequence"/>
</dbReference>
<gene>
    <name evidence="1" type="ORF">OVA965_LOCUS25408</name>
    <name evidence="3" type="ORF">SRO942_LOCUS50030</name>
    <name evidence="2" type="ORF">TMI583_LOCUS26137</name>
</gene>
<accession>A0A8S2EIB2</accession>
<evidence type="ECO:0000313" key="3">
    <source>
        <dbReference type="EMBL" id="CAF4637207.1"/>
    </source>
</evidence>
<evidence type="ECO:0000313" key="4">
    <source>
        <dbReference type="Proteomes" id="UP000677228"/>
    </source>
</evidence>
<dbReference type="EMBL" id="CAJOBA010037305">
    <property type="protein sequence ID" value="CAF4039785.1"/>
    <property type="molecule type" value="Genomic_DNA"/>
</dbReference>
<proteinExistence type="predicted"/>
<dbReference type="AlphaFoldDB" id="A0A8S2EIB2"/>
<sequence>LHNKIQQRIVRGLRFGRKNPRHSKRTITISENEFELIKSHGIGGQKYKENDPLTNLLKLNLNLRMATDIECECKYLKYLVFLHSIRS</sequence>
<name>A0A8S2EIB2_9BILA</name>
<feature type="non-terminal residue" evidence="1">
    <location>
        <position position="1"/>
    </location>
</feature>
<evidence type="ECO:0000313" key="1">
    <source>
        <dbReference type="EMBL" id="CAF1231670.1"/>
    </source>
</evidence>
<protein>
    <submittedName>
        <fullName evidence="1">Uncharacterized protein</fullName>
    </submittedName>
</protein>
<dbReference type="Proteomes" id="UP000677228">
    <property type="component" value="Unassembled WGS sequence"/>
</dbReference>
<reference evidence="1" key="1">
    <citation type="submission" date="2021-02" db="EMBL/GenBank/DDBJ databases">
        <authorList>
            <person name="Nowell W R."/>
        </authorList>
    </citation>
    <scope>NUCLEOTIDE SEQUENCE</scope>
</reference>
<dbReference type="EMBL" id="CAJNOK010015758">
    <property type="protein sequence ID" value="CAF1231670.1"/>
    <property type="molecule type" value="Genomic_DNA"/>
</dbReference>
<comment type="caution">
    <text evidence="1">The sequence shown here is derived from an EMBL/GenBank/DDBJ whole genome shotgun (WGS) entry which is preliminary data.</text>
</comment>
<dbReference type="EMBL" id="CAJOBC010138541">
    <property type="protein sequence ID" value="CAF4637207.1"/>
    <property type="molecule type" value="Genomic_DNA"/>
</dbReference>
<evidence type="ECO:0000313" key="2">
    <source>
        <dbReference type="EMBL" id="CAF4039785.1"/>
    </source>
</evidence>
<organism evidence="1 4">
    <name type="scientific">Didymodactylos carnosus</name>
    <dbReference type="NCBI Taxonomy" id="1234261"/>
    <lineage>
        <taxon>Eukaryota</taxon>
        <taxon>Metazoa</taxon>
        <taxon>Spiralia</taxon>
        <taxon>Gnathifera</taxon>
        <taxon>Rotifera</taxon>
        <taxon>Eurotatoria</taxon>
        <taxon>Bdelloidea</taxon>
        <taxon>Philodinida</taxon>
        <taxon>Philodinidae</taxon>
        <taxon>Didymodactylos</taxon>
    </lineage>
</organism>
<dbReference type="Proteomes" id="UP000681722">
    <property type="component" value="Unassembled WGS sequence"/>
</dbReference>